<name>A0AAV7F6W3_ARIFI</name>
<feature type="compositionally biased region" description="Polar residues" evidence="1">
    <location>
        <begin position="224"/>
        <end position="235"/>
    </location>
</feature>
<accession>A0AAV7F6W3</accession>
<feature type="region of interest" description="Disordered" evidence="1">
    <location>
        <begin position="197"/>
        <end position="235"/>
    </location>
</feature>
<protein>
    <submittedName>
        <fullName evidence="2">Uncharacterized protein</fullName>
    </submittedName>
</protein>
<dbReference type="EMBL" id="JAINDJ010000003">
    <property type="protein sequence ID" value="KAG9455298.1"/>
    <property type="molecule type" value="Genomic_DNA"/>
</dbReference>
<sequence>MKLRHTGRYVRVFMDCGDRSPEVGFPMEEIGSISISIDIEWRKYPMDGFPIEEVLLELGKKYLSCSNVQQPSIPPRSKKSQLMLFFFGDITGFAQLGWWHIRQEGSVGLIHSAGARSRIVALVLRYRVLDFVPGFASLALHLPGDGMYAPLKELGETVYVGAAVRGPRERPVDEANIHPTAGCRVVIFPASLNIGRGSGTNRGQRRTQRRVSTVIRGRKRKLGSTESFRSTSTDH</sequence>
<comment type="caution">
    <text evidence="2">The sequence shown here is derived from an EMBL/GenBank/DDBJ whole genome shotgun (WGS) entry which is preliminary data.</text>
</comment>
<organism evidence="2 3">
    <name type="scientific">Aristolochia fimbriata</name>
    <name type="common">White veined hardy Dutchman's pipe vine</name>
    <dbReference type="NCBI Taxonomy" id="158543"/>
    <lineage>
        <taxon>Eukaryota</taxon>
        <taxon>Viridiplantae</taxon>
        <taxon>Streptophyta</taxon>
        <taxon>Embryophyta</taxon>
        <taxon>Tracheophyta</taxon>
        <taxon>Spermatophyta</taxon>
        <taxon>Magnoliopsida</taxon>
        <taxon>Magnoliidae</taxon>
        <taxon>Piperales</taxon>
        <taxon>Aristolochiaceae</taxon>
        <taxon>Aristolochia</taxon>
    </lineage>
</organism>
<evidence type="ECO:0000256" key="1">
    <source>
        <dbReference type="SAM" id="MobiDB-lite"/>
    </source>
</evidence>
<proteinExistence type="predicted"/>
<evidence type="ECO:0000313" key="3">
    <source>
        <dbReference type="Proteomes" id="UP000825729"/>
    </source>
</evidence>
<evidence type="ECO:0000313" key="2">
    <source>
        <dbReference type="EMBL" id="KAG9455298.1"/>
    </source>
</evidence>
<dbReference type="AlphaFoldDB" id="A0AAV7F6W3"/>
<dbReference type="Proteomes" id="UP000825729">
    <property type="component" value="Unassembled WGS sequence"/>
</dbReference>
<gene>
    <name evidence="2" type="ORF">H6P81_008202</name>
</gene>
<keyword evidence="3" id="KW-1185">Reference proteome</keyword>
<reference evidence="2 3" key="1">
    <citation type="submission" date="2021-07" db="EMBL/GenBank/DDBJ databases">
        <title>The Aristolochia fimbriata genome: insights into angiosperm evolution, floral development and chemical biosynthesis.</title>
        <authorList>
            <person name="Jiao Y."/>
        </authorList>
    </citation>
    <scope>NUCLEOTIDE SEQUENCE [LARGE SCALE GENOMIC DNA]</scope>
    <source>
        <strain evidence="2">IBCAS-2021</strain>
        <tissue evidence="2">Leaf</tissue>
    </source>
</reference>